<name>A0ABR5TFR7_9BURK</name>
<proteinExistence type="predicted"/>
<keyword evidence="2" id="KW-1185">Reference proteome</keyword>
<dbReference type="EMBL" id="LNJQ01000001">
    <property type="protein sequence ID" value="KWZ43420.1"/>
    <property type="molecule type" value="Genomic_DNA"/>
</dbReference>
<protein>
    <submittedName>
        <fullName evidence="1">Uncharacterized protein</fullName>
    </submittedName>
</protein>
<dbReference type="Proteomes" id="UP000070255">
    <property type="component" value="Unassembled WGS sequence"/>
</dbReference>
<accession>A0ABR5TFR7</accession>
<gene>
    <name evidence="1" type="ORF">WS72_11480</name>
</gene>
<sequence>MKKKVSLSSGNWLICDCLKRKAGRRGLTIEQIGYEASMTTDTVKGRIRNLLGKKFVERIEGSRPTTYRCLLKDLPAPTESPQERISKQAAERNRERSAAIAHAAFAVDQMIRSCMTVA</sequence>
<evidence type="ECO:0000313" key="2">
    <source>
        <dbReference type="Proteomes" id="UP000070255"/>
    </source>
</evidence>
<dbReference type="RefSeq" id="WP_060820901.1">
    <property type="nucleotide sequence ID" value="NZ_LNJQ01000001.1"/>
</dbReference>
<evidence type="ECO:0000313" key="1">
    <source>
        <dbReference type="EMBL" id="KWZ43420.1"/>
    </source>
</evidence>
<reference evidence="1 2" key="1">
    <citation type="submission" date="2015-11" db="EMBL/GenBank/DDBJ databases">
        <authorList>
            <person name="Sahl J."/>
            <person name="Wagner D."/>
            <person name="Keim P."/>
        </authorList>
    </citation>
    <scope>NUCLEOTIDE SEQUENCE [LARGE SCALE GENOMIC DNA]</scope>
    <source>
        <strain evidence="1 2">BDU18</strain>
    </source>
</reference>
<organism evidence="1 2">
    <name type="scientific">Burkholderia savannae</name>
    <dbReference type="NCBI Taxonomy" id="1637837"/>
    <lineage>
        <taxon>Bacteria</taxon>
        <taxon>Pseudomonadati</taxon>
        <taxon>Pseudomonadota</taxon>
        <taxon>Betaproteobacteria</taxon>
        <taxon>Burkholderiales</taxon>
        <taxon>Burkholderiaceae</taxon>
        <taxon>Burkholderia</taxon>
        <taxon>pseudomallei group</taxon>
    </lineage>
</organism>
<comment type="caution">
    <text evidence="1">The sequence shown here is derived from an EMBL/GenBank/DDBJ whole genome shotgun (WGS) entry which is preliminary data.</text>
</comment>